<dbReference type="EMBL" id="VFRR01000001">
    <property type="protein sequence ID" value="TPE55589.1"/>
    <property type="molecule type" value="Genomic_DNA"/>
</dbReference>
<dbReference type="PANTHER" id="PTHR42749:SF1">
    <property type="entry name" value="CELL SHAPE-DETERMINING PROTEIN MREB"/>
    <property type="match status" value="1"/>
</dbReference>
<dbReference type="Pfam" id="PF12531">
    <property type="entry name" value="DUF3731"/>
    <property type="match status" value="1"/>
</dbReference>
<proteinExistence type="inferred from homology"/>
<evidence type="ECO:0000313" key="5">
    <source>
        <dbReference type="Proteomes" id="UP000315901"/>
    </source>
</evidence>
<evidence type="ECO:0000256" key="1">
    <source>
        <dbReference type="ARBA" id="ARBA00007381"/>
    </source>
</evidence>
<dbReference type="AlphaFoldDB" id="A0A501X573"/>
<dbReference type="Pfam" id="PF00012">
    <property type="entry name" value="HSP70"/>
    <property type="match status" value="1"/>
</dbReference>
<dbReference type="PROSITE" id="PS00297">
    <property type="entry name" value="HSP70_1"/>
    <property type="match status" value="1"/>
</dbReference>
<dbReference type="OrthoDB" id="580874at2"/>
<dbReference type="InterPro" id="IPR013126">
    <property type="entry name" value="Hsp_70_fam"/>
</dbReference>
<dbReference type="InterPro" id="IPR021030">
    <property type="entry name" value="DUF3731"/>
</dbReference>
<gene>
    <name evidence="4" type="ORF">FJM67_00625</name>
</gene>
<dbReference type="InterPro" id="IPR043129">
    <property type="entry name" value="ATPase_NBD"/>
</dbReference>
<dbReference type="PANTHER" id="PTHR42749">
    <property type="entry name" value="CELL SHAPE-DETERMINING PROTEIN MREB"/>
    <property type="match status" value="1"/>
</dbReference>
<evidence type="ECO:0000256" key="2">
    <source>
        <dbReference type="ARBA" id="ARBA00022741"/>
    </source>
</evidence>
<keyword evidence="2" id="KW-0547">Nucleotide-binding</keyword>
<sequence>MSQFQIGIDLGTTNCVLAYRPMEGGAAQVLQIPQRMADGSVRSFPSLPSAIYLIGKDEQGALGQGLPWSKLEQQGYIVGKGALELGQRRSGQLVQSAKSWLSHRLVDRREAVLPWGSDIPNKVSPFNATQILLTYLADVWRHSFPDAPMHEQMVALTLPASFDEDARALTLAAANAAGLTNLFLLEEPQAASYHYLANIDNHDQLAQAKMMLVVDIGGGTTDFSLVRIRSTNDGKIALARVAVGDHLLLGGDNLDQALAYQLDPQQIAGLSATRLASVVQQTRQAKELLLSDGGPAQAILTVLGAGSRLIGGSQKFVVERDKLVEQLQSGFLPLCDFSDQVIKSGYAVHTLGLPYEQDAAFTRHLAQFLRTHRSDIEQACDSAVPDLVLFNGGLFNSPLIRSRLIEALNHWRETPVSICGYDAPNEGVALGAVQYLRALQGDSLRIESGAPHHLLLQVDEDKFVTLLAKGTLTGADVTLEQRFVAKIGDSVQFPLYRADDAFQLASGDLVTNEPDRIHYVSKLITELDGGHGENLEVSLSACLTEVGVLRVSIRSGDGRQWELHFAAQTTGKASVDESQSSLALHKNIGQAEELLAHCFTAAGQKADPDLIKSLRGKLESLLGPRESWNLPTLRRLGDKFLALKSGRGKSAAHERNWLQLIGFCLRPGYGAEGDEQRIQALINATQNGVKFDEAAVWSQYWTCYRRVAGGLDVARQQHLYQQFAKYFSPAGQRSRALQSELPKRAADDLIRLVGALERLPESTKLECSDWLIKRLAKSSEPDTGWWTVGRLFSRRLLLSDVQVASQERALKMVQKALQEDWRKRKQAGLAAVLMVQPNDDEPSEIVALRNKVSAKLTKEKCPDAWLERLQPSGEFDDEGLSQLLGESLPIGLQLV</sequence>
<dbReference type="CDD" id="cd10170">
    <property type="entry name" value="ASKHA_NBD_HSP70"/>
    <property type="match status" value="1"/>
</dbReference>
<dbReference type="InterPro" id="IPR018181">
    <property type="entry name" value="Heat_shock_70_CS"/>
</dbReference>
<dbReference type="Gene3D" id="3.30.420.40">
    <property type="match status" value="2"/>
</dbReference>
<dbReference type="RefSeq" id="WP_140586682.1">
    <property type="nucleotide sequence ID" value="NZ_VFRR01000001.1"/>
</dbReference>
<dbReference type="Proteomes" id="UP000315901">
    <property type="component" value="Unassembled WGS sequence"/>
</dbReference>
<keyword evidence="3" id="KW-0067">ATP-binding</keyword>
<keyword evidence="5" id="KW-1185">Reference proteome</keyword>
<comment type="similarity">
    <text evidence="1">Belongs to the heat shock protein 70 family.</text>
</comment>
<dbReference type="PROSITE" id="PS00329">
    <property type="entry name" value="HSP70_2"/>
    <property type="match status" value="1"/>
</dbReference>
<dbReference type="GO" id="GO:0140662">
    <property type="term" value="F:ATP-dependent protein folding chaperone"/>
    <property type="evidence" value="ECO:0007669"/>
    <property type="project" value="InterPro"/>
</dbReference>
<evidence type="ECO:0000313" key="4">
    <source>
        <dbReference type="EMBL" id="TPE55589.1"/>
    </source>
</evidence>
<evidence type="ECO:0000256" key="3">
    <source>
        <dbReference type="ARBA" id="ARBA00022840"/>
    </source>
</evidence>
<accession>A0A501X573</accession>
<comment type="caution">
    <text evidence="4">The sequence shown here is derived from an EMBL/GenBank/DDBJ whole genome shotgun (WGS) entry which is preliminary data.</text>
</comment>
<name>A0A501X573_9GAMM</name>
<dbReference type="SUPFAM" id="SSF53067">
    <property type="entry name" value="Actin-like ATPase domain"/>
    <property type="match status" value="2"/>
</dbReference>
<protein>
    <submittedName>
        <fullName evidence="4">Heat-shock protein Hsp70</fullName>
    </submittedName>
</protein>
<dbReference type="GO" id="GO:0005524">
    <property type="term" value="F:ATP binding"/>
    <property type="evidence" value="ECO:0007669"/>
    <property type="project" value="UniProtKB-KW"/>
</dbReference>
<organism evidence="4 5">
    <name type="scientific">Maribrevibacterium harenarium</name>
    <dbReference type="NCBI Taxonomy" id="2589817"/>
    <lineage>
        <taxon>Bacteria</taxon>
        <taxon>Pseudomonadati</taxon>
        <taxon>Pseudomonadota</taxon>
        <taxon>Gammaproteobacteria</taxon>
        <taxon>Oceanospirillales</taxon>
        <taxon>Oceanospirillaceae</taxon>
        <taxon>Maribrevibacterium</taxon>
    </lineage>
</organism>
<reference evidence="4 5" key="1">
    <citation type="submission" date="2019-06" db="EMBL/GenBank/DDBJ databases">
        <title>A novel bacterium of genus Marinomonas, isolated from coastal sand.</title>
        <authorList>
            <person name="Huang H."/>
            <person name="Mo K."/>
            <person name="Hu Y."/>
        </authorList>
    </citation>
    <scope>NUCLEOTIDE SEQUENCE [LARGE SCALE GENOMIC DNA]</scope>
    <source>
        <strain evidence="4 5">HB171799</strain>
    </source>
</reference>